<protein>
    <submittedName>
        <fullName evidence="1">Uncharacterized protein</fullName>
    </submittedName>
</protein>
<dbReference type="EMBL" id="JAWDGP010005399">
    <property type="protein sequence ID" value="KAK3757206.1"/>
    <property type="molecule type" value="Genomic_DNA"/>
</dbReference>
<reference evidence="1" key="1">
    <citation type="journal article" date="2023" name="G3 (Bethesda)">
        <title>A reference genome for the long-term kleptoplast-retaining sea slug Elysia crispata morphotype clarki.</title>
        <authorList>
            <person name="Eastman K.E."/>
            <person name="Pendleton A.L."/>
            <person name="Shaikh M.A."/>
            <person name="Suttiyut T."/>
            <person name="Ogas R."/>
            <person name="Tomko P."/>
            <person name="Gavelis G."/>
            <person name="Widhalm J.R."/>
            <person name="Wisecaver J.H."/>
        </authorList>
    </citation>
    <scope>NUCLEOTIDE SEQUENCE</scope>
    <source>
        <strain evidence="1">ECLA1</strain>
    </source>
</reference>
<proteinExistence type="predicted"/>
<name>A0AAE0YUW1_9GAST</name>
<organism evidence="1 2">
    <name type="scientific">Elysia crispata</name>
    <name type="common">lettuce slug</name>
    <dbReference type="NCBI Taxonomy" id="231223"/>
    <lineage>
        <taxon>Eukaryota</taxon>
        <taxon>Metazoa</taxon>
        <taxon>Spiralia</taxon>
        <taxon>Lophotrochozoa</taxon>
        <taxon>Mollusca</taxon>
        <taxon>Gastropoda</taxon>
        <taxon>Heterobranchia</taxon>
        <taxon>Euthyneura</taxon>
        <taxon>Panpulmonata</taxon>
        <taxon>Sacoglossa</taxon>
        <taxon>Placobranchoidea</taxon>
        <taxon>Plakobranchidae</taxon>
        <taxon>Elysia</taxon>
    </lineage>
</organism>
<dbReference type="Proteomes" id="UP001283361">
    <property type="component" value="Unassembled WGS sequence"/>
</dbReference>
<sequence>MPTARKRLTNFWGKGEEGVFDGRVPWSSACPGVIFPRARPLPAAHVQFQSAGSRHLVVQSGHRCPADTDRLGQSLLDREHTGHASSRVQACPVQRFRYNGQSVRRRE</sequence>
<evidence type="ECO:0000313" key="2">
    <source>
        <dbReference type="Proteomes" id="UP001283361"/>
    </source>
</evidence>
<keyword evidence="2" id="KW-1185">Reference proteome</keyword>
<accession>A0AAE0YUW1</accession>
<evidence type="ECO:0000313" key="1">
    <source>
        <dbReference type="EMBL" id="KAK3757206.1"/>
    </source>
</evidence>
<gene>
    <name evidence="1" type="ORF">RRG08_047397</name>
</gene>
<comment type="caution">
    <text evidence="1">The sequence shown here is derived from an EMBL/GenBank/DDBJ whole genome shotgun (WGS) entry which is preliminary data.</text>
</comment>
<dbReference type="AlphaFoldDB" id="A0AAE0YUW1"/>